<dbReference type="GO" id="GO:0005634">
    <property type="term" value="C:nucleus"/>
    <property type="evidence" value="ECO:0007669"/>
    <property type="project" value="TreeGrafter"/>
</dbReference>
<dbReference type="EMBL" id="ML178819">
    <property type="protein sequence ID" value="TFL03972.1"/>
    <property type="molecule type" value="Genomic_DNA"/>
</dbReference>
<keyword evidence="2 7" id="KW-0808">Transferase</keyword>
<evidence type="ECO:0000313" key="13">
    <source>
        <dbReference type="Proteomes" id="UP000305067"/>
    </source>
</evidence>
<evidence type="ECO:0000259" key="10">
    <source>
        <dbReference type="Pfam" id="PF17285"/>
    </source>
</evidence>
<keyword evidence="3 5" id="KW-0949">S-adenosyl-L-methionine</keyword>
<reference evidence="12 13" key="1">
    <citation type="journal article" date="2019" name="Nat. Ecol. Evol.">
        <title>Megaphylogeny resolves global patterns of mushroom evolution.</title>
        <authorList>
            <person name="Varga T."/>
            <person name="Krizsan K."/>
            <person name="Foldi C."/>
            <person name="Dima B."/>
            <person name="Sanchez-Garcia M."/>
            <person name="Sanchez-Ramirez S."/>
            <person name="Szollosi G.J."/>
            <person name="Szarkandi J.G."/>
            <person name="Papp V."/>
            <person name="Albert L."/>
            <person name="Andreopoulos W."/>
            <person name="Angelini C."/>
            <person name="Antonin V."/>
            <person name="Barry K.W."/>
            <person name="Bougher N.L."/>
            <person name="Buchanan P."/>
            <person name="Buyck B."/>
            <person name="Bense V."/>
            <person name="Catcheside P."/>
            <person name="Chovatia M."/>
            <person name="Cooper J."/>
            <person name="Damon W."/>
            <person name="Desjardin D."/>
            <person name="Finy P."/>
            <person name="Geml J."/>
            <person name="Haridas S."/>
            <person name="Hughes K."/>
            <person name="Justo A."/>
            <person name="Karasinski D."/>
            <person name="Kautmanova I."/>
            <person name="Kiss B."/>
            <person name="Kocsube S."/>
            <person name="Kotiranta H."/>
            <person name="LaButti K.M."/>
            <person name="Lechner B.E."/>
            <person name="Liimatainen K."/>
            <person name="Lipzen A."/>
            <person name="Lukacs Z."/>
            <person name="Mihaltcheva S."/>
            <person name="Morgado L.N."/>
            <person name="Niskanen T."/>
            <person name="Noordeloos M.E."/>
            <person name="Ohm R.A."/>
            <person name="Ortiz-Santana B."/>
            <person name="Ovrebo C."/>
            <person name="Racz N."/>
            <person name="Riley R."/>
            <person name="Savchenko A."/>
            <person name="Shiryaev A."/>
            <person name="Soop K."/>
            <person name="Spirin V."/>
            <person name="Szebenyi C."/>
            <person name="Tomsovsky M."/>
            <person name="Tulloss R.E."/>
            <person name="Uehling J."/>
            <person name="Grigoriev I.V."/>
            <person name="Vagvolgyi C."/>
            <person name="Papp T."/>
            <person name="Martin F.M."/>
            <person name="Miettinen O."/>
            <person name="Hibbett D.S."/>
            <person name="Nagy L.G."/>
        </authorList>
    </citation>
    <scope>NUCLEOTIDE SEQUENCE [LARGE SCALE GENOMIC DNA]</scope>
    <source>
        <strain evidence="12 13">CBS 309.79</strain>
    </source>
</reference>
<dbReference type="CDD" id="cd02440">
    <property type="entry name" value="AdoMet_MTases"/>
    <property type="match status" value="1"/>
</dbReference>
<feature type="domain" description="PRMT5 arginine-N-methyltransferase" evidence="9">
    <location>
        <begin position="387"/>
        <end position="551"/>
    </location>
</feature>
<dbReference type="InterPro" id="IPR035075">
    <property type="entry name" value="PRMT5"/>
</dbReference>
<dbReference type="PROSITE" id="PS51678">
    <property type="entry name" value="SAM_MT_PRMT"/>
    <property type="match status" value="1"/>
</dbReference>
<dbReference type="OrthoDB" id="1368803at2759"/>
<feature type="binding site" evidence="5">
    <location>
        <begin position="506"/>
        <end position="507"/>
    </location>
    <ligand>
        <name>S-adenosyl-L-methionine</name>
        <dbReference type="ChEBI" id="CHEBI:59789"/>
    </ligand>
</feature>
<evidence type="ECO:0000256" key="5">
    <source>
        <dbReference type="PIRSR" id="PIRSR015894-2"/>
    </source>
</evidence>
<dbReference type="GO" id="GO:0016274">
    <property type="term" value="F:protein-arginine N-methyltransferase activity"/>
    <property type="evidence" value="ECO:0007669"/>
    <property type="project" value="InterPro"/>
</dbReference>
<dbReference type="InterPro" id="IPR025799">
    <property type="entry name" value="Arg_MeTrfase"/>
</dbReference>
<evidence type="ECO:0000256" key="1">
    <source>
        <dbReference type="ARBA" id="ARBA00022603"/>
    </source>
</evidence>
<feature type="active site" description="Proton donor/acceptor" evidence="4">
    <location>
        <position position="522"/>
    </location>
</feature>
<feature type="domain" description="PRMT5 oligomerisation" evidence="11">
    <location>
        <begin position="554"/>
        <end position="859"/>
    </location>
</feature>
<feature type="binding site" evidence="5">
    <location>
        <position position="413"/>
    </location>
    <ligand>
        <name>S-adenosyl-L-methionine</name>
        <dbReference type="ChEBI" id="CHEBI:59789"/>
    </ligand>
</feature>
<evidence type="ECO:0000256" key="3">
    <source>
        <dbReference type="ARBA" id="ARBA00022691"/>
    </source>
</evidence>
<evidence type="ECO:0000259" key="9">
    <source>
        <dbReference type="Pfam" id="PF05185"/>
    </source>
</evidence>
<dbReference type="PANTHER" id="PTHR10738">
    <property type="entry name" value="PROTEIN ARGININE N-METHYLTRANSFERASE 5"/>
    <property type="match status" value="1"/>
</dbReference>
<dbReference type="InterPro" id="IPR035248">
    <property type="entry name" value="PRMT5_C"/>
</dbReference>
<dbReference type="GO" id="GO:0032259">
    <property type="term" value="P:methylation"/>
    <property type="evidence" value="ECO:0007669"/>
    <property type="project" value="UniProtKB-KW"/>
</dbReference>
<dbReference type="PANTHER" id="PTHR10738:SF0">
    <property type="entry name" value="PROTEIN ARGININE N-METHYLTRANSFERASE 5"/>
    <property type="match status" value="1"/>
</dbReference>
<sequence>MSKTTSSITIARAKLKTHNSPSDSEISIKPDITTGMSVHLAASVEASPNVDVVSLAARAEAKGYSSICVPLTTPKWKERWTELCVQTAASERDVAAERRAEEWRANPTFLLDEVTLTSQDSIDSSVTILLSSWLELDSSDEWIRADAERALIQELTYASYLSITHAILPPPRTRTGIVHYARSIAHCLSSIPSMYLSVQLPPYDPTIFSTAKLAHLGEVSHSRTSVVAGHSGGDVMEPSTPKVVVSGESASTMSQERPSNDLDATWELWDVIRSVCDFNVRLSLALDLALPLPSVLGSLAKWTAEPVSYMFLPASAFLANNKGYPVLPKVTQAFLRNSMTHQPTIILSGVSKGQHVKGGETAYSQYVRHLEKTSPAVIASQKLGTVENYANGYQDFLQAPLQPLMDNLQSATYQTFEQDPVKYANYEEAMFRAFKDWPEEAEGERRIVCVAGAGRGPLVARCLIALERSKRQADVFCVEKNPSAFVTLQSRQKNEWGARVQLFYGDMRSVELPAKVDVLVSELLGSFGDNELSPECLDGAVRFLKPDGISIPSSYTAHIAPLSSSKLYNEARAASDEKYMETPYVVMLHAVNILSDDGQNVPPSQISSAPSERQCGGQIQECWEFEHPRRDPVLDSRGLPLTNSHNTRSARLRFHIPHAGLLHGLAGYFEAVLYGSVGLSIHPHRKDDISKDMLSWFPIFFPFKDPLYLPSNSELQVSIWRRTNSRQVWYEWHAESFLPIPRAISNADSAYSAHHTPTSQHTPHDSPSKSRTPGLLFGSPVPPPSPLIDASDPGSPAFGSNSANNFRKSTASDVSTVSGISMFGLPGSGGGSGSQQQEWSLVKIGQTSLHNQGGRSSWIGL</sequence>
<organism evidence="12 13">
    <name type="scientific">Pterulicium gracile</name>
    <dbReference type="NCBI Taxonomy" id="1884261"/>
    <lineage>
        <taxon>Eukaryota</taxon>
        <taxon>Fungi</taxon>
        <taxon>Dikarya</taxon>
        <taxon>Basidiomycota</taxon>
        <taxon>Agaricomycotina</taxon>
        <taxon>Agaricomycetes</taxon>
        <taxon>Agaricomycetidae</taxon>
        <taxon>Agaricales</taxon>
        <taxon>Pleurotineae</taxon>
        <taxon>Pterulaceae</taxon>
        <taxon>Pterulicium</taxon>
    </lineage>
</organism>
<proteinExistence type="predicted"/>
<feature type="compositionally biased region" description="Polar residues" evidence="8">
    <location>
        <begin position="798"/>
        <end position="807"/>
    </location>
</feature>
<feature type="binding site" evidence="5">
    <location>
        <begin position="422"/>
        <end position="423"/>
    </location>
    <ligand>
        <name>S-adenosyl-L-methionine</name>
        <dbReference type="ChEBI" id="CHEBI:59789"/>
    </ligand>
</feature>
<evidence type="ECO:0000256" key="2">
    <source>
        <dbReference type="ARBA" id="ARBA00022679"/>
    </source>
</evidence>
<gene>
    <name evidence="12" type="ORF">BDV98DRAFT_563339</name>
</gene>
<keyword evidence="1 7" id="KW-0489">Methyltransferase</keyword>
<feature type="binding site" evidence="5">
    <location>
        <position position="479"/>
    </location>
    <ligand>
        <name>S-adenosyl-L-methionine</name>
        <dbReference type="ChEBI" id="CHEBI:59789"/>
    </ligand>
</feature>
<feature type="active site" description="Proton donor/acceptor" evidence="4">
    <location>
        <position position="531"/>
    </location>
</feature>
<dbReference type="GO" id="GO:0006355">
    <property type="term" value="P:regulation of DNA-templated transcription"/>
    <property type="evidence" value="ECO:0007669"/>
    <property type="project" value="TreeGrafter"/>
</dbReference>
<dbReference type="InterPro" id="IPR035247">
    <property type="entry name" value="PRMT5_TIM"/>
</dbReference>
<dbReference type="Pfam" id="PF17285">
    <property type="entry name" value="PRMT5_TIM"/>
    <property type="match status" value="1"/>
</dbReference>
<evidence type="ECO:0000256" key="7">
    <source>
        <dbReference type="PROSITE-ProRule" id="PRU01015"/>
    </source>
</evidence>
<dbReference type="STRING" id="1884261.A0A5C3QQ50"/>
<feature type="domain" description="PRMT5 TIM barrel" evidence="10">
    <location>
        <begin position="63"/>
        <end position="372"/>
    </location>
</feature>
<feature type="site" description="Critical for specifying symmetric addition of methyl groups" evidence="6">
    <location>
        <position position="416"/>
    </location>
</feature>
<evidence type="ECO:0000313" key="12">
    <source>
        <dbReference type="EMBL" id="TFL03972.1"/>
    </source>
</evidence>
<dbReference type="SUPFAM" id="SSF53335">
    <property type="entry name" value="S-adenosyl-L-methionine-dependent methyltransferases"/>
    <property type="match status" value="1"/>
</dbReference>
<dbReference type="Gene3D" id="3.20.20.150">
    <property type="entry name" value="Divalent-metal-dependent TIM barrel enzymes"/>
    <property type="match status" value="1"/>
</dbReference>
<evidence type="ECO:0000256" key="4">
    <source>
        <dbReference type="PIRSR" id="PIRSR015894-1"/>
    </source>
</evidence>
<accession>A0A5C3QQ50</accession>
<name>A0A5C3QQ50_9AGAR</name>
<evidence type="ECO:0000259" key="11">
    <source>
        <dbReference type="Pfam" id="PF17286"/>
    </source>
</evidence>
<dbReference type="AlphaFoldDB" id="A0A5C3QQ50"/>
<dbReference type="Pfam" id="PF17286">
    <property type="entry name" value="PRMT5_C"/>
    <property type="match status" value="1"/>
</dbReference>
<protein>
    <submittedName>
        <fullName evidence="12">PRMT5 arginine-N-methyltransferase-domain-containing protein</fullName>
    </submittedName>
</protein>
<evidence type="ECO:0000256" key="8">
    <source>
        <dbReference type="SAM" id="MobiDB-lite"/>
    </source>
</evidence>
<dbReference type="Gene3D" id="3.40.50.150">
    <property type="entry name" value="Vaccinia Virus protein VP39"/>
    <property type="match status" value="1"/>
</dbReference>
<evidence type="ECO:0000256" key="6">
    <source>
        <dbReference type="PIRSR" id="PIRSR015894-3"/>
    </source>
</evidence>
<dbReference type="Gene3D" id="2.70.160.11">
    <property type="entry name" value="Hnrnp arginine n-methyltransferase1"/>
    <property type="match status" value="1"/>
</dbReference>
<dbReference type="InterPro" id="IPR029063">
    <property type="entry name" value="SAM-dependent_MTases_sf"/>
</dbReference>
<dbReference type="Pfam" id="PF05185">
    <property type="entry name" value="PRMT5"/>
    <property type="match status" value="1"/>
</dbReference>
<keyword evidence="13" id="KW-1185">Reference proteome</keyword>
<dbReference type="Proteomes" id="UP000305067">
    <property type="component" value="Unassembled WGS sequence"/>
</dbReference>
<dbReference type="GO" id="GO:0005829">
    <property type="term" value="C:cytosol"/>
    <property type="evidence" value="ECO:0007669"/>
    <property type="project" value="TreeGrafter"/>
</dbReference>
<feature type="region of interest" description="Disordered" evidence="8">
    <location>
        <begin position="749"/>
        <end position="807"/>
    </location>
</feature>